<dbReference type="Pfam" id="PF01979">
    <property type="entry name" value="Amidohydro_1"/>
    <property type="match status" value="1"/>
</dbReference>
<organism evidence="3 4">
    <name type="scientific">Shewanella submarina</name>
    <dbReference type="NCBI Taxonomy" id="2016376"/>
    <lineage>
        <taxon>Bacteria</taxon>
        <taxon>Pseudomonadati</taxon>
        <taxon>Pseudomonadota</taxon>
        <taxon>Gammaproteobacteria</taxon>
        <taxon>Alteromonadales</taxon>
        <taxon>Shewanellaceae</taxon>
        <taxon>Shewanella</taxon>
    </lineage>
</organism>
<dbReference type="Gene3D" id="1.20.58.520">
    <property type="entry name" value="Amidohydrolase"/>
    <property type="match status" value="1"/>
</dbReference>
<evidence type="ECO:0000256" key="1">
    <source>
        <dbReference type="SAM" id="Phobius"/>
    </source>
</evidence>
<dbReference type="Gene3D" id="3.30.110.90">
    <property type="entry name" value="Amidohydrolase"/>
    <property type="match status" value="2"/>
</dbReference>
<dbReference type="SUPFAM" id="SSF51556">
    <property type="entry name" value="Metallo-dependent hydrolases"/>
    <property type="match status" value="1"/>
</dbReference>
<keyword evidence="1" id="KW-1133">Transmembrane helix</keyword>
<proteinExistence type="predicted"/>
<dbReference type="PANTHER" id="PTHR43135">
    <property type="entry name" value="ALPHA-D-RIBOSE 1-METHYLPHOSPHONATE 5-TRIPHOSPHATE DIPHOSPHATASE"/>
    <property type="match status" value="1"/>
</dbReference>
<evidence type="ECO:0000259" key="2">
    <source>
        <dbReference type="Pfam" id="PF01979"/>
    </source>
</evidence>
<dbReference type="Gene3D" id="2.30.40.10">
    <property type="entry name" value="Urease, subunit C, domain 1"/>
    <property type="match status" value="2"/>
</dbReference>
<feature type="domain" description="Amidohydrolase-related" evidence="2">
    <location>
        <begin position="394"/>
        <end position="490"/>
    </location>
</feature>
<dbReference type="SUPFAM" id="SSF51338">
    <property type="entry name" value="Composite domain of metallo-dependent hydrolases"/>
    <property type="match status" value="1"/>
</dbReference>
<dbReference type="InterPro" id="IPR051781">
    <property type="entry name" value="Metallo-dep_Hydrolase"/>
</dbReference>
<keyword evidence="1" id="KW-0472">Membrane</keyword>
<dbReference type="PANTHER" id="PTHR43135:SF3">
    <property type="entry name" value="ALPHA-D-RIBOSE 1-METHYLPHOSPHONATE 5-TRIPHOSPHATE DIPHOSPHATASE"/>
    <property type="match status" value="1"/>
</dbReference>
<reference evidence="4" key="1">
    <citation type="journal article" date="2019" name="Int. J. Syst. Evol. Microbiol.">
        <title>The Global Catalogue of Microorganisms (GCM) 10K type strain sequencing project: providing services to taxonomists for standard genome sequencing and annotation.</title>
        <authorList>
            <consortium name="The Broad Institute Genomics Platform"/>
            <consortium name="The Broad Institute Genome Sequencing Center for Infectious Disease"/>
            <person name="Wu L."/>
            <person name="Ma J."/>
        </authorList>
    </citation>
    <scope>NUCLEOTIDE SEQUENCE [LARGE SCALE GENOMIC DNA]</scope>
    <source>
        <strain evidence="4">KCTC 52277</strain>
    </source>
</reference>
<dbReference type="EMBL" id="JBHRTD010000018">
    <property type="protein sequence ID" value="MFC3140293.1"/>
    <property type="molecule type" value="Genomic_DNA"/>
</dbReference>
<keyword evidence="1" id="KW-0812">Transmembrane</keyword>
<sequence length="520" mass="57906">MSAQQQSTTKGKSRRWVQWIMKGGLWLGAVSLTLVVLFIYSAHGDIKKLYGADTQLVDSSQFMPTDGPLLIRNVSILSPNGEQMLPATDVLIEDGKIAAIGDDIVAPKKLFEVDGAGKFLIPGLVDSHAHVMHSENDLLLYLANGVTHIRELAGSEKHLALRDEIGAGRLGPRMYVASPQLDTDGFWLGLYRDFTRFSRNVYDPETAREVVWELDRKGYDAIKLYDLNVETYRAINAEAGIAGIPTLGHLPVDMDLDELSSTGQQEIAHIEELVKLLLRDFGSVRQQGTDAFRDFAAERSDRIAKDLAGNQIAVHSVLWFMESIERQFDDLENLLGEVRLEYANPGIVEGNQYAGFGWLPERNRFRRDDADSVEENELLMDFWQARKDAHHLLLKAMIANGVVLLAATDSNADLVVPGFSLHDELQSLNQAGMSIPEVLKSATSHPADLMNSNAGYIEEGKRADLVLLNKNPLVQMGNTRSIEAVIVNGRYLQRKQLDAMLQSVKEANNRSREMDIGHYL</sequence>
<dbReference type="InterPro" id="IPR011059">
    <property type="entry name" value="Metal-dep_hydrolase_composite"/>
</dbReference>
<evidence type="ECO:0000313" key="3">
    <source>
        <dbReference type="EMBL" id="MFC3140293.1"/>
    </source>
</evidence>
<dbReference type="RefSeq" id="WP_248934207.1">
    <property type="nucleotide sequence ID" value="NZ_JAKILF010000001.1"/>
</dbReference>
<feature type="transmembrane region" description="Helical" evidence="1">
    <location>
        <begin position="20"/>
        <end position="40"/>
    </location>
</feature>
<dbReference type="Proteomes" id="UP001595621">
    <property type="component" value="Unassembled WGS sequence"/>
</dbReference>
<gene>
    <name evidence="3" type="ORF">ACFOE0_19200</name>
</gene>
<dbReference type="Gene3D" id="3.40.50.10910">
    <property type="entry name" value="Amidohydrolase"/>
    <property type="match status" value="1"/>
</dbReference>
<dbReference type="InterPro" id="IPR006680">
    <property type="entry name" value="Amidohydro-rel"/>
</dbReference>
<keyword evidence="4" id="KW-1185">Reference proteome</keyword>
<dbReference type="InterPro" id="IPR032466">
    <property type="entry name" value="Metal_Hydrolase"/>
</dbReference>
<evidence type="ECO:0000313" key="4">
    <source>
        <dbReference type="Proteomes" id="UP001595621"/>
    </source>
</evidence>
<name>A0ABV7GHS8_9GAMM</name>
<comment type="caution">
    <text evidence="3">The sequence shown here is derived from an EMBL/GenBank/DDBJ whole genome shotgun (WGS) entry which is preliminary data.</text>
</comment>
<protein>
    <submittedName>
        <fullName evidence="3">Amidohydrolase family protein</fullName>
    </submittedName>
</protein>
<accession>A0ABV7GHS8</accession>